<accession>A0A0B8P7W0</accession>
<evidence type="ECO:0000313" key="3">
    <source>
        <dbReference type="Proteomes" id="UP000031666"/>
    </source>
</evidence>
<dbReference type="Proteomes" id="UP000031666">
    <property type="component" value="Unassembled WGS sequence"/>
</dbReference>
<organism evidence="1 4">
    <name type="scientific">Vibrio ishigakensis</name>
    <dbReference type="NCBI Taxonomy" id="1481914"/>
    <lineage>
        <taxon>Bacteria</taxon>
        <taxon>Pseudomonadati</taxon>
        <taxon>Pseudomonadota</taxon>
        <taxon>Gammaproteobacteria</taxon>
        <taxon>Vibrionales</taxon>
        <taxon>Vibrionaceae</taxon>
        <taxon>Vibrio</taxon>
    </lineage>
</organism>
<reference evidence="3 4" key="3">
    <citation type="submission" date="2015-01" db="EMBL/GenBank/DDBJ databases">
        <authorList>
            <consortium name="NBRP consortium"/>
            <person name="Sawabe T."/>
            <person name="Meirelles P."/>
            <person name="Feng G."/>
            <person name="Sayaka M."/>
            <person name="Hattori M."/>
            <person name="Ohkuma M."/>
        </authorList>
    </citation>
    <scope>NUCLEOTIDE SEQUENCE [LARGE SCALE GENOMIC DNA]</scope>
    <source>
        <strain evidence="3">JCM 19241</strain>
        <strain evidence="1 4">JCM19232</strain>
        <strain evidence="2">JCM19241</strain>
    </source>
</reference>
<proteinExistence type="predicted"/>
<dbReference type="Proteomes" id="UP000031670">
    <property type="component" value="Unassembled WGS sequence"/>
</dbReference>
<comment type="caution">
    <text evidence="1">The sequence shown here is derived from an EMBL/GenBank/DDBJ whole genome shotgun (WGS) entry which is preliminary data.</text>
</comment>
<name>A0A0B8P7W0_9VIBR</name>
<accession>A0A0B8Q5P7</accession>
<gene>
    <name evidence="1" type="ORF">JCM19232_3604</name>
    <name evidence="2" type="ORF">JCM19241_1258</name>
</gene>
<dbReference type="AlphaFoldDB" id="A0A0B8P7W0"/>
<evidence type="ECO:0000313" key="4">
    <source>
        <dbReference type="Proteomes" id="UP000031670"/>
    </source>
</evidence>
<dbReference type="STRING" id="1481914.JCM19241_1258"/>
<dbReference type="EMBL" id="BBSA01000002">
    <property type="protein sequence ID" value="GAM60662.1"/>
    <property type="molecule type" value="Genomic_DNA"/>
</dbReference>
<evidence type="ECO:0000313" key="2">
    <source>
        <dbReference type="EMBL" id="GAM74915.1"/>
    </source>
</evidence>
<sequence>MKLEGVSTSIIVAAKRVFLCQIVLAVGVVLYEVVFGNKLDIESAMLGCAIAMLPALIGFFYSSLKVQRNPNYSLRDLMQMSRVVKLIYTFVAFIVAFRFFMLDNPVILEAYIVTMVGYFLTPFIADSQSEYA</sequence>
<evidence type="ECO:0000313" key="1">
    <source>
        <dbReference type="EMBL" id="GAM60662.1"/>
    </source>
</evidence>
<dbReference type="EMBL" id="BBSC01000003">
    <property type="protein sequence ID" value="GAM74915.1"/>
    <property type="molecule type" value="Genomic_DNA"/>
</dbReference>
<reference evidence="1 4" key="1">
    <citation type="submission" date="2015-01" db="EMBL/GenBank/DDBJ databases">
        <title>Vibrio sp. C5 JCM 19232 whole genome shotgun sequence.</title>
        <authorList>
            <person name="Sawabe T."/>
            <person name="Meirelles P."/>
            <person name="Feng G."/>
            <person name="Sayaka M."/>
            <person name="Hattori M."/>
            <person name="Ohkuma M."/>
        </authorList>
    </citation>
    <scope>NUCLEOTIDE SEQUENCE [LARGE SCALE GENOMIC DNA]</scope>
    <source>
        <strain evidence="1 4">JCM19232</strain>
    </source>
</reference>
<protein>
    <submittedName>
        <fullName evidence="1">ATP synthase protein I2</fullName>
    </submittedName>
</protein>
<reference evidence="2 3" key="2">
    <citation type="submission" date="2015-01" db="EMBL/GenBank/DDBJ databases">
        <title>Vibrio sp. C94 JCM 19241 whole genome shotgun sequence.</title>
        <authorList>
            <person name="Sawabe T."/>
            <person name="Meirelles P."/>
            <person name="Feng G."/>
            <person name="Sayaka M."/>
            <person name="Hattori M."/>
            <person name="Ohkuma M."/>
        </authorList>
    </citation>
    <scope>NUCLEOTIDE SEQUENCE [LARGE SCALE GENOMIC DNA]</scope>
    <source>
        <strain evidence="3">JCM 19241</strain>
        <strain evidence="2">JCM19241</strain>
    </source>
</reference>
<dbReference type="RefSeq" id="WP_261836730.1">
    <property type="nucleotide sequence ID" value="NZ_AP024882.1"/>
</dbReference>